<evidence type="ECO:0000256" key="11">
    <source>
        <dbReference type="ARBA" id="ARBA00023316"/>
    </source>
</evidence>
<evidence type="ECO:0000256" key="6">
    <source>
        <dbReference type="ARBA" id="ARBA00022670"/>
    </source>
</evidence>
<dbReference type="EMBL" id="CP014864">
    <property type="protein sequence ID" value="AMX01910.1"/>
    <property type="molecule type" value="Genomic_DNA"/>
</dbReference>
<dbReference type="PRINTS" id="PR00725">
    <property type="entry name" value="DADACBPTASE1"/>
</dbReference>
<comment type="catalytic activity">
    <reaction evidence="12">
        <text>Preferential cleavage: (Ac)2-L-Lys-D-Ala-|-D-Ala. Also transpeptidation of peptidyl-alanyl moieties that are N-acyl substituents of D-alanine.</text>
        <dbReference type="EC" id="3.4.16.4"/>
    </reaction>
</comment>
<dbReference type="RefSeq" id="WP_067151960.1">
    <property type="nucleotide sequence ID" value="NZ_CP014864.1"/>
</dbReference>
<evidence type="ECO:0000256" key="10">
    <source>
        <dbReference type="ARBA" id="ARBA00022984"/>
    </source>
</evidence>
<evidence type="ECO:0000256" key="13">
    <source>
        <dbReference type="PIRSR" id="PIRSR618044-1"/>
    </source>
</evidence>
<dbReference type="PANTHER" id="PTHR21581">
    <property type="entry name" value="D-ALANYL-D-ALANINE CARBOXYPEPTIDASE"/>
    <property type="match status" value="1"/>
</dbReference>
<reference evidence="19" key="3">
    <citation type="submission" date="2022-11" db="EMBL/GenBank/DDBJ databases">
        <title>Chitin-degrading and fungicidal potential of chitinolytic bacterial strains from marine environment of the Pacific Ocean regions.</title>
        <authorList>
            <person name="Pentekhina I."/>
            <person name="Nedashkovskaya O."/>
            <person name="Seitkalieva A."/>
            <person name="Podvolotskaya A."/>
            <person name="Tekutyeva L."/>
            <person name="Balabanova L."/>
        </authorList>
    </citation>
    <scope>NUCLEOTIDE SEQUENCE</scope>
    <source>
        <strain evidence="19">KMM 6838</strain>
    </source>
</reference>
<reference evidence="20" key="2">
    <citation type="submission" date="2016-03" db="EMBL/GenBank/DDBJ databases">
        <authorList>
            <person name="Lee Y.-S."/>
            <person name="Choi Y.-L."/>
        </authorList>
    </citation>
    <scope>NUCLEOTIDE SEQUENCE [LARGE SCALE GENOMIC DNA]</scope>
    <source>
        <strain evidence="20">DAU221</strain>
    </source>
</reference>
<evidence type="ECO:0000259" key="17">
    <source>
        <dbReference type="SMART" id="SM00936"/>
    </source>
</evidence>
<dbReference type="GO" id="GO:0008360">
    <property type="term" value="P:regulation of cell shape"/>
    <property type="evidence" value="ECO:0007669"/>
    <property type="project" value="UniProtKB-KW"/>
</dbReference>
<evidence type="ECO:0000256" key="9">
    <source>
        <dbReference type="ARBA" id="ARBA00022960"/>
    </source>
</evidence>
<dbReference type="InterPro" id="IPR012907">
    <property type="entry name" value="Peptidase_S11_C"/>
</dbReference>
<evidence type="ECO:0000256" key="4">
    <source>
        <dbReference type="ARBA" id="ARBA00012448"/>
    </source>
</evidence>
<keyword evidence="7 16" id="KW-0732">Signal</keyword>
<dbReference type="Pfam" id="PF00768">
    <property type="entry name" value="Peptidase_S11"/>
    <property type="match status" value="1"/>
</dbReference>
<dbReference type="Gene3D" id="3.40.710.10">
    <property type="entry name" value="DD-peptidase/beta-lactamase superfamily"/>
    <property type="match status" value="1"/>
</dbReference>
<name>A0A143HKB5_MICTH</name>
<dbReference type="GeneID" id="76607274"/>
<evidence type="ECO:0000256" key="8">
    <source>
        <dbReference type="ARBA" id="ARBA00022801"/>
    </source>
</evidence>
<dbReference type="Pfam" id="PF07943">
    <property type="entry name" value="PBP5_C"/>
    <property type="match status" value="1"/>
</dbReference>
<dbReference type="InterPro" id="IPR037167">
    <property type="entry name" value="Peptidase_S11_C_sf"/>
</dbReference>
<dbReference type="KEGG" id="mthd:A3224_04300"/>
<dbReference type="InterPro" id="IPR018044">
    <property type="entry name" value="Peptidase_S11"/>
</dbReference>
<dbReference type="OrthoDB" id="9795979at2"/>
<feature type="domain" description="Peptidase S11 D-Ala-D-Ala carboxypeptidase A C-terminal" evidence="17">
    <location>
        <begin position="271"/>
        <end position="361"/>
    </location>
</feature>
<dbReference type="STRING" id="252514.A3224_04300"/>
<feature type="active site" evidence="13">
    <location>
        <position position="119"/>
    </location>
</feature>
<feature type="active site" description="Proton acceptor" evidence="13">
    <location>
        <position position="62"/>
    </location>
</feature>
<dbReference type="GO" id="GO:0009002">
    <property type="term" value="F:serine-type D-Ala-D-Ala carboxypeptidase activity"/>
    <property type="evidence" value="ECO:0007669"/>
    <property type="project" value="UniProtKB-EC"/>
</dbReference>
<evidence type="ECO:0000256" key="7">
    <source>
        <dbReference type="ARBA" id="ARBA00022729"/>
    </source>
</evidence>
<keyword evidence="10" id="KW-0573">Peptidoglycan synthesis</keyword>
<dbReference type="Proteomes" id="UP000076077">
    <property type="component" value="Chromosome"/>
</dbReference>
<feature type="active site" description="Acyl-ester intermediate" evidence="13">
    <location>
        <position position="59"/>
    </location>
</feature>
<evidence type="ECO:0000256" key="12">
    <source>
        <dbReference type="ARBA" id="ARBA00034000"/>
    </source>
</evidence>
<keyword evidence="6" id="KW-0645">Protease</keyword>
<evidence type="ECO:0000256" key="14">
    <source>
        <dbReference type="PIRSR" id="PIRSR618044-2"/>
    </source>
</evidence>
<sequence>MMNRLFACTFLLFCVGLAHAQSLIPAPPQLAAEAYLLLDAHTGQVLVEHNADKQVPPASLTKMMTAYIVSDEIEKGTIKEEDMVRISEKAWRKGGSKMFVKVGDRVPVIDLLRGVIVQSGNDASIALAEHVSGSEEVFAEVMNQQAELLGMKDTHFVNATGWPAEGHLTTARDLGILARALVADHPAHYKIYSEKYFSYAGINQPNRNRLLWRDPAVDGIKTGHTEEAGYCLVASAVKRGMRLIAVVLGTDSDEKRASETQKLLAYGFRYFQTHKVYSKDEVLQTERVWGGKESQVGISVEEDVFVTIPRGGEEDIKADLIIDGELEAPLTKGQPLGKVVVTLDGETVADVKAVAAEEVEQAGFFKRLWDAIKRFVMGLFG</sequence>
<accession>A0A143HKB5</accession>
<proteinExistence type="inferred from homology"/>
<comment type="pathway">
    <text evidence="2">Cell wall biogenesis; peptidoglycan biosynthesis.</text>
</comment>
<feature type="signal peptide" evidence="16">
    <location>
        <begin position="1"/>
        <end position="20"/>
    </location>
</feature>
<feature type="binding site" evidence="14">
    <location>
        <position position="221"/>
    </location>
    <ligand>
        <name>substrate</name>
    </ligand>
</feature>
<evidence type="ECO:0000256" key="16">
    <source>
        <dbReference type="SAM" id="SignalP"/>
    </source>
</evidence>
<evidence type="ECO:0000256" key="5">
    <source>
        <dbReference type="ARBA" id="ARBA00022645"/>
    </source>
</evidence>
<keyword evidence="5 18" id="KW-0121">Carboxypeptidase</keyword>
<dbReference type="SUPFAM" id="SSF69189">
    <property type="entry name" value="Penicillin-binding protein associated domain"/>
    <property type="match status" value="1"/>
</dbReference>
<dbReference type="EC" id="3.4.16.4" evidence="4"/>
<evidence type="ECO:0000256" key="15">
    <source>
        <dbReference type="RuleBase" id="RU004016"/>
    </source>
</evidence>
<evidence type="ECO:0000313" key="20">
    <source>
        <dbReference type="Proteomes" id="UP000076077"/>
    </source>
</evidence>
<dbReference type="GO" id="GO:0009252">
    <property type="term" value="P:peptidoglycan biosynthetic process"/>
    <property type="evidence" value="ECO:0007669"/>
    <property type="project" value="UniProtKB-UniPathway"/>
</dbReference>
<keyword evidence="8" id="KW-0378">Hydrolase</keyword>
<comment type="function">
    <text evidence="1">Removes C-terminal D-alanyl residues from sugar-peptide cell wall precursors.</text>
</comment>
<dbReference type="PANTHER" id="PTHR21581:SF6">
    <property type="entry name" value="TRAFFICKING PROTEIN PARTICLE COMPLEX SUBUNIT 12"/>
    <property type="match status" value="1"/>
</dbReference>
<dbReference type="Gene3D" id="2.60.410.10">
    <property type="entry name" value="D-Ala-D-Ala carboxypeptidase, C-terminal domain"/>
    <property type="match status" value="1"/>
</dbReference>
<dbReference type="SMART" id="SM00936">
    <property type="entry name" value="PBP5_C"/>
    <property type="match status" value="1"/>
</dbReference>
<dbReference type="InterPro" id="IPR001967">
    <property type="entry name" value="Peptidase_S11_N"/>
</dbReference>
<dbReference type="GO" id="GO:0006508">
    <property type="term" value="P:proteolysis"/>
    <property type="evidence" value="ECO:0007669"/>
    <property type="project" value="UniProtKB-KW"/>
</dbReference>
<keyword evidence="9" id="KW-0133">Cell shape</keyword>
<evidence type="ECO:0000256" key="2">
    <source>
        <dbReference type="ARBA" id="ARBA00004752"/>
    </source>
</evidence>
<protein>
    <recommendedName>
        <fullName evidence="4">serine-type D-Ala-D-Ala carboxypeptidase</fullName>
        <ecNumber evidence="4">3.4.16.4</ecNumber>
    </recommendedName>
</protein>
<organism evidence="18 20">
    <name type="scientific">Microbulbifer thermotolerans</name>
    <dbReference type="NCBI Taxonomy" id="252514"/>
    <lineage>
        <taxon>Bacteria</taxon>
        <taxon>Pseudomonadati</taxon>
        <taxon>Pseudomonadota</taxon>
        <taxon>Gammaproteobacteria</taxon>
        <taxon>Cellvibrionales</taxon>
        <taxon>Microbulbiferaceae</taxon>
        <taxon>Microbulbifer</taxon>
    </lineage>
</organism>
<evidence type="ECO:0000256" key="3">
    <source>
        <dbReference type="ARBA" id="ARBA00007164"/>
    </source>
</evidence>
<keyword evidence="11" id="KW-0961">Cell wall biogenesis/degradation</keyword>
<feature type="chain" id="PRO_5007509608" description="serine-type D-Ala-D-Ala carboxypeptidase" evidence="16">
    <location>
        <begin position="21"/>
        <end position="381"/>
    </location>
</feature>
<dbReference type="Proteomes" id="UP001209730">
    <property type="component" value="Unassembled WGS sequence"/>
</dbReference>
<dbReference type="GO" id="GO:0071555">
    <property type="term" value="P:cell wall organization"/>
    <property type="evidence" value="ECO:0007669"/>
    <property type="project" value="UniProtKB-KW"/>
</dbReference>
<evidence type="ECO:0000313" key="19">
    <source>
        <dbReference type="EMBL" id="MCX2801547.1"/>
    </source>
</evidence>
<dbReference type="InterPro" id="IPR015956">
    <property type="entry name" value="Peniciliin-bd_prot_C_sf"/>
</dbReference>
<comment type="similarity">
    <text evidence="3 15">Belongs to the peptidase S11 family.</text>
</comment>
<dbReference type="InterPro" id="IPR012338">
    <property type="entry name" value="Beta-lactam/transpept-like"/>
</dbReference>
<dbReference type="UniPathway" id="UPA00219"/>
<evidence type="ECO:0000256" key="1">
    <source>
        <dbReference type="ARBA" id="ARBA00003217"/>
    </source>
</evidence>
<reference evidence="18" key="1">
    <citation type="submission" date="2016-03" db="EMBL/GenBank/DDBJ databases">
        <authorList>
            <person name="Ploux O."/>
        </authorList>
    </citation>
    <scope>NUCLEOTIDE SEQUENCE [LARGE SCALE GENOMIC DNA]</scope>
    <source>
        <strain evidence="18">DAU221</strain>
    </source>
</reference>
<gene>
    <name evidence="18" type="ORF">A3224_04300</name>
    <name evidence="19" type="ORF">OQJ68_07095</name>
</gene>
<keyword evidence="20" id="KW-1185">Reference proteome</keyword>
<evidence type="ECO:0000313" key="18">
    <source>
        <dbReference type="EMBL" id="AMX01910.1"/>
    </source>
</evidence>
<dbReference type="AlphaFoldDB" id="A0A143HKB5"/>
<dbReference type="EMBL" id="JAPHQB010000009">
    <property type="protein sequence ID" value="MCX2801547.1"/>
    <property type="molecule type" value="Genomic_DNA"/>
</dbReference>
<dbReference type="SUPFAM" id="SSF56601">
    <property type="entry name" value="beta-lactamase/transpeptidase-like"/>
    <property type="match status" value="1"/>
</dbReference>